<dbReference type="Proteomes" id="UP000197138">
    <property type="component" value="Unassembled WGS sequence"/>
</dbReference>
<evidence type="ECO:0000259" key="3">
    <source>
        <dbReference type="Pfam" id="PF04003"/>
    </source>
</evidence>
<dbReference type="InterPro" id="IPR007148">
    <property type="entry name" value="SSU_processome_Utp12"/>
</dbReference>
<feature type="compositionally biased region" description="Acidic residues" evidence="2">
    <location>
        <begin position="610"/>
        <end position="643"/>
    </location>
</feature>
<protein>
    <recommendedName>
        <fullName evidence="3">Small-subunit processome Utp12 domain-containing protein</fullName>
    </recommendedName>
</protein>
<sequence>MGSSNIGDILTAFSPSLDFLAVSSGDGRIKIWDTVKGQIQTEFADITGSDETNPYIKSDRGHLSVDYTCMKWLAVDGKKKRKLGSSLLILGTGSGDVLALDVSAGQLKWRVSDCHPGGVSAISFSKQRSHIFTSGADGMICEIDFLTGNLVQKFRGSTKAISAMTISPDGRMVATAASQLKILSSTDHKKIQKFSGHPGAVRCMIFSDDGNYILSSAVGERYVAMWRVGGGKKQSADCILAMEHPAVSIDCRINQSSEIDNRGLYVLAISVTGVCYFWCAKDIEELRNAVPTKISLSNEENLSSKTRAITSTIFAAKLQGIASASSGQIFVAFGLLVKPLFQKILVSSGENVKLRSSSDGVLLPMSQSLTLSKKARDVDNKVSALDRANAEDALLPIPKLVEFNERDKTQWHLALDPDEVIADLVKSRSEAKSEESQGFTCWSFAAYDSEVEVTTKPISMEDQLRSLGILDGDSLTSKSRVDSSAFKRIDFDANLSPKKMRAAILSMTPTEAYGLLETLIADWQSRSRSAKAVLPWINCILINHSYHVIAQEEVTQMLHYLSKMVKARGAALQPLLQLVGRLQLILEQVNKTTQNGAQDPVQTDQINGSDSEDNDDDDDEVDDMYYGQEEDESQLSTDNDEEE</sequence>
<dbReference type="AlphaFoldDB" id="A0A218WG35"/>
<dbReference type="InterPro" id="IPR036322">
    <property type="entry name" value="WD40_repeat_dom_sf"/>
</dbReference>
<organism evidence="4 5">
    <name type="scientific">Punica granatum</name>
    <name type="common">Pomegranate</name>
    <dbReference type="NCBI Taxonomy" id="22663"/>
    <lineage>
        <taxon>Eukaryota</taxon>
        <taxon>Viridiplantae</taxon>
        <taxon>Streptophyta</taxon>
        <taxon>Embryophyta</taxon>
        <taxon>Tracheophyta</taxon>
        <taxon>Spermatophyta</taxon>
        <taxon>Magnoliopsida</taxon>
        <taxon>eudicotyledons</taxon>
        <taxon>Gunneridae</taxon>
        <taxon>Pentapetalae</taxon>
        <taxon>rosids</taxon>
        <taxon>malvids</taxon>
        <taxon>Myrtales</taxon>
        <taxon>Lythraceae</taxon>
        <taxon>Punica</taxon>
    </lineage>
</organism>
<dbReference type="PANTHER" id="PTHR45290">
    <property type="entry name" value="OS03G0300300 PROTEIN"/>
    <property type="match status" value="1"/>
</dbReference>
<name>A0A218WG35_PUNGR</name>
<gene>
    <name evidence="4" type="ORF">CDL15_Pgr011318</name>
</gene>
<dbReference type="SUPFAM" id="SSF50978">
    <property type="entry name" value="WD40 repeat-like"/>
    <property type="match status" value="1"/>
</dbReference>
<evidence type="ECO:0000256" key="1">
    <source>
        <dbReference type="PROSITE-ProRule" id="PRU00221"/>
    </source>
</evidence>
<dbReference type="Gene3D" id="2.130.10.10">
    <property type="entry name" value="YVTN repeat-like/Quinoprotein amine dehydrogenase"/>
    <property type="match status" value="1"/>
</dbReference>
<evidence type="ECO:0000313" key="5">
    <source>
        <dbReference type="Proteomes" id="UP000197138"/>
    </source>
</evidence>
<dbReference type="Pfam" id="PF00400">
    <property type="entry name" value="WD40"/>
    <property type="match status" value="4"/>
</dbReference>
<dbReference type="InterPro" id="IPR001680">
    <property type="entry name" value="WD40_rpt"/>
</dbReference>
<proteinExistence type="predicted"/>
<dbReference type="PANTHER" id="PTHR45290:SF1">
    <property type="entry name" value="OS03G0300300 PROTEIN"/>
    <property type="match status" value="1"/>
</dbReference>
<feature type="repeat" description="WD" evidence="1">
    <location>
        <begin position="12"/>
        <end position="42"/>
    </location>
</feature>
<feature type="domain" description="Small-subunit processome Utp12" evidence="3">
    <location>
        <begin position="497"/>
        <end position="586"/>
    </location>
</feature>
<reference evidence="5" key="1">
    <citation type="journal article" date="2017" name="Plant J.">
        <title>The pomegranate (Punica granatum L.) genome and the genomics of punicalagin biosynthesis.</title>
        <authorList>
            <person name="Qin G."/>
            <person name="Xu C."/>
            <person name="Ming R."/>
            <person name="Tang H."/>
            <person name="Guyot R."/>
            <person name="Kramer E.M."/>
            <person name="Hu Y."/>
            <person name="Yi X."/>
            <person name="Qi Y."/>
            <person name="Xu X."/>
            <person name="Gao Z."/>
            <person name="Pan H."/>
            <person name="Jian J."/>
            <person name="Tian Y."/>
            <person name="Yue Z."/>
            <person name="Xu Y."/>
        </authorList>
    </citation>
    <scope>NUCLEOTIDE SEQUENCE [LARGE SCALE GENOMIC DNA]</scope>
    <source>
        <strain evidence="5">cv. Dabenzi</strain>
    </source>
</reference>
<dbReference type="EMBL" id="MTKT01004486">
    <property type="protein sequence ID" value="OWM71191.1"/>
    <property type="molecule type" value="Genomic_DNA"/>
</dbReference>
<evidence type="ECO:0000313" key="4">
    <source>
        <dbReference type="EMBL" id="OWM71191.1"/>
    </source>
</evidence>
<accession>A0A218WG35</accession>
<evidence type="ECO:0000256" key="2">
    <source>
        <dbReference type="SAM" id="MobiDB-lite"/>
    </source>
</evidence>
<dbReference type="PROSITE" id="PS50082">
    <property type="entry name" value="WD_REPEATS_2"/>
    <property type="match status" value="1"/>
</dbReference>
<dbReference type="InterPro" id="IPR015943">
    <property type="entry name" value="WD40/YVTN_repeat-like_dom_sf"/>
</dbReference>
<comment type="caution">
    <text evidence="4">The sequence shown here is derived from an EMBL/GenBank/DDBJ whole genome shotgun (WGS) entry which is preliminary data.</text>
</comment>
<dbReference type="Pfam" id="PF04003">
    <property type="entry name" value="Utp12"/>
    <property type="match status" value="1"/>
</dbReference>
<feature type="region of interest" description="Disordered" evidence="2">
    <location>
        <begin position="593"/>
        <end position="643"/>
    </location>
</feature>
<feature type="compositionally biased region" description="Polar residues" evidence="2">
    <location>
        <begin position="593"/>
        <end position="608"/>
    </location>
</feature>
<keyword evidence="1" id="KW-0853">WD repeat</keyword>
<dbReference type="SMART" id="SM00320">
    <property type="entry name" value="WD40"/>
    <property type="match status" value="4"/>
</dbReference>